<dbReference type="EC" id="4.3.2.9" evidence="1"/>
<evidence type="ECO:0000256" key="1">
    <source>
        <dbReference type="ARBA" id="ARBA00012346"/>
    </source>
</evidence>
<sequence>MPILKFLILKPQNLATRDNYSCAAIHGPNSIRITNTSSLCNKSRHYQLFVAMASIISRVLFGRRDNASGQTPDPAKVAEPVTTFPSPNFKESVKYLAYGSNLSAETFLGRRGIKPLSQVKVRVPSLTLSFDLAGIPYKEPRFANVRPREEEDQELMGVVYEVTPEDYRTILTTEGGYSVIEVTCIPLEPVKGMDSFESKTLIVPGKGTRKTHEGLPSLRYLNLLIQGARQHSLPTQYQDYIANTGYYEARTIRQKVGSVAVLLTVLPVVIFLFGIRNFVSDKDGKAPKWLNDAQVFCFGQIWNLYDYVWKPLYGDGESTRHSVKKADEVVANAGPATETDALLVKAEEVTAVNWREPENSQA</sequence>
<evidence type="ECO:0000313" key="9">
    <source>
        <dbReference type="Proteomes" id="UP000479691"/>
    </source>
</evidence>
<feature type="binding site" evidence="4">
    <location>
        <position position="220"/>
    </location>
    <ligand>
        <name>substrate</name>
    </ligand>
</feature>
<dbReference type="Gene3D" id="3.10.490.10">
    <property type="entry name" value="Gamma-glutamyl cyclotransferase-like"/>
    <property type="match status" value="1"/>
</dbReference>
<evidence type="ECO:0000256" key="2">
    <source>
        <dbReference type="ARBA" id="ARBA00023239"/>
    </source>
</evidence>
<name>A0A7C8UHU2_ORBOL</name>
<dbReference type="Proteomes" id="UP000472727">
    <property type="component" value="Unassembled WGS sequence"/>
</dbReference>
<evidence type="ECO:0000256" key="3">
    <source>
        <dbReference type="PIRSR" id="PIRSR617939-1"/>
    </source>
</evidence>
<accession>A0A7C8UHU2</accession>
<dbReference type="InterPro" id="IPR017939">
    <property type="entry name" value="G-Glutamylcylcotransferase"/>
</dbReference>
<proteinExistence type="predicted"/>
<evidence type="ECO:0000313" key="6">
    <source>
        <dbReference type="EMBL" id="KAF3191449.1"/>
    </source>
</evidence>
<organism evidence="7 8">
    <name type="scientific">Orbilia oligospora</name>
    <name type="common">Nematode-trapping fungus</name>
    <name type="synonym">Arthrobotrys oligospora</name>
    <dbReference type="NCBI Taxonomy" id="2813651"/>
    <lineage>
        <taxon>Eukaryota</taxon>
        <taxon>Fungi</taxon>
        <taxon>Dikarya</taxon>
        <taxon>Ascomycota</taxon>
        <taxon>Pezizomycotina</taxon>
        <taxon>Orbiliomycetes</taxon>
        <taxon>Orbiliales</taxon>
        <taxon>Orbiliaceae</taxon>
        <taxon>Orbilia</taxon>
    </lineage>
</organism>
<dbReference type="PANTHER" id="PTHR12935">
    <property type="entry name" value="GAMMA-GLUTAMYLCYCLOTRANSFERASE"/>
    <property type="match status" value="1"/>
</dbReference>
<keyword evidence="5" id="KW-0472">Membrane</keyword>
<keyword evidence="5" id="KW-0812">Transmembrane</keyword>
<evidence type="ECO:0000256" key="5">
    <source>
        <dbReference type="SAM" id="Phobius"/>
    </source>
</evidence>
<evidence type="ECO:0000313" key="8">
    <source>
        <dbReference type="Proteomes" id="UP000472727"/>
    </source>
</evidence>
<dbReference type="EMBL" id="JAABOE010000003">
    <property type="protein sequence ID" value="KAF3191449.1"/>
    <property type="molecule type" value="Genomic_DNA"/>
</dbReference>
<dbReference type="Proteomes" id="UP000479691">
    <property type="component" value="Unassembled WGS sequence"/>
</dbReference>
<evidence type="ECO:0000256" key="4">
    <source>
        <dbReference type="PIRSR" id="PIRSR617939-2"/>
    </source>
</evidence>
<keyword evidence="5" id="KW-1133">Transmembrane helix</keyword>
<evidence type="ECO:0000313" key="7">
    <source>
        <dbReference type="EMBL" id="KAF3209835.1"/>
    </source>
</evidence>
<keyword evidence="2" id="KW-0456">Lyase</keyword>
<dbReference type="EMBL" id="WIWS01000083">
    <property type="protein sequence ID" value="KAF3209835.1"/>
    <property type="molecule type" value="Genomic_DNA"/>
</dbReference>
<protein>
    <recommendedName>
        <fullName evidence="1">gamma-glutamylcyclotransferase</fullName>
        <ecNumber evidence="1">4.3.2.9</ecNumber>
    </recommendedName>
</protein>
<feature type="binding site" evidence="4">
    <location>
        <begin position="95"/>
        <end position="100"/>
    </location>
    <ligand>
        <name>substrate</name>
    </ligand>
</feature>
<gene>
    <name evidence="7" type="ORF">TWF106_010855</name>
    <name evidence="6" type="ORF">TWF788_006048</name>
</gene>
<reference evidence="8 9" key="1">
    <citation type="submission" date="2019-06" db="EMBL/GenBank/DDBJ databases">
        <authorList>
            <person name="Palmer J.M."/>
        </authorList>
    </citation>
    <scope>NUCLEOTIDE SEQUENCE [LARGE SCALE GENOMIC DNA]</scope>
    <source>
        <strain evidence="7 8">TWF106</strain>
        <strain evidence="6 9">TWF788</strain>
    </source>
</reference>
<feature type="transmembrane region" description="Helical" evidence="5">
    <location>
        <begin position="256"/>
        <end position="275"/>
    </location>
</feature>
<dbReference type="GO" id="GO:0003839">
    <property type="term" value="F:gamma-glutamylcyclotransferase activity"/>
    <property type="evidence" value="ECO:0007669"/>
    <property type="project" value="UniProtKB-EC"/>
</dbReference>
<comment type="caution">
    <text evidence="7">The sequence shown here is derived from an EMBL/GenBank/DDBJ whole genome shotgun (WGS) entry which is preliminary data.</text>
</comment>
<feature type="active site" description="Proton acceptor" evidence="3">
    <location>
        <position position="174"/>
    </location>
</feature>
<dbReference type="AlphaFoldDB" id="A0A7C8UHU2"/>
<dbReference type="PANTHER" id="PTHR12935:SF0">
    <property type="entry name" value="GAMMA-GLUTAMYLCYCLOTRANSFERASE"/>
    <property type="match status" value="1"/>
</dbReference>